<organism evidence="1 2">
    <name type="scientific">Parasutterella muris</name>
    <dbReference type="NCBI Taxonomy" id="2565572"/>
    <lineage>
        <taxon>Bacteria</taxon>
        <taxon>Pseudomonadati</taxon>
        <taxon>Pseudomonadota</taxon>
        <taxon>Betaproteobacteria</taxon>
        <taxon>Burkholderiales</taxon>
        <taxon>Sutterellaceae</taxon>
        <taxon>Parasutterella</taxon>
    </lineage>
</organism>
<dbReference type="AlphaFoldDB" id="A0A6L6YIC5"/>
<reference evidence="1 2" key="1">
    <citation type="submission" date="2019-12" db="EMBL/GenBank/DDBJ databases">
        <title>Microbes associate with the intestines of laboratory mice.</title>
        <authorList>
            <person name="Navarre W."/>
            <person name="Wong E."/>
        </authorList>
    </citation>
    <scope>NUCLEOTIDE SEQUENCE [LARGE SCALE GENOMIC DNA]</scope>
    <source>
        <strain evidence="1 2">NM82_D38</strain>
    </source>
</reference>
<dbReference type="OrthoDB" id="6625590at2"/>
<protein>
    <submittedName>
        <fullName evidence="1">Conjugal transfer protein TraW</fullName>
    </submittedName>
</protein>
<comment type="caution">
    <text evidence="1">The sequence shown here is derived from an EMBL/GenBank/DDBJ whole genome shotgun (WGS) entry which is preliminary data.</text>
</comment>
<evidence type="ECO:0000313" key="2">
    <source>
        <dbReference type="Proteomes" id="UP000472580"/>
    </source>
</evidence>
<keyword evidence="2" id="KW-1185">Reference proteome</keyword>
<gene>
    <name evidence="1" type="ORF">E5987_04350</name>
</gene>
<dbReference type="EMBL" id="WSRP01000010">
    <property type="protein sequence ID" value="MVX56438.1"/>
    <property type="molecule type" value="Genomic_DNA"/>
</dbReference>
<sequence>MPKPQAAQPCAKPRAKLERLPTLGPLTEVIEPNILEAFKKRVRTMKQDGSYDRRLAENKTKIRKSLETPLPAIALSAANALRVWDVTPSIPERLPEKLLRESRQIELPKIPHALLFINADDEQSLKAAEKLIRKLPDVRVVLTSGSISEASDRLNRRIFFDQGSSLVRSFGIRQVPALLFNGETGPQCAEFPADEPELVLPYLRS</sequence>
<evidence type="ECO:0000313" key="1">
    <source>
        <dbReference type="EMBL" id="MVX56438.1"/>
    </source>
</evidence>
<accession>A0A6L6YIC5</accession>
<proteinExistence type="predicted"/>
<name>A0A6L6YIC5_9BURK</name>
<dbReference type="Proteomes" id="UP000472580">
    <property type="component" value="Unassembled WGS sequence"/>
</dbReference>